<reference evidence="1 2" key="1">
    <citation type="submission" date="2023-11" db="EMBL/GenBank/DDBJ databases">
        <authorList>
            <person name="Hedman E."/>
            <person name="Englund M."/>
            <person name="Stromberg M."/>
            <person name="Nyberg Akerstrom W."/>
            <person name="Nylinder S."/>
            <person name="Jareborg N."/>
            <person name="Kallberg Y."/>
            <person name="Kronander E."/>
        </authorList>
    </citation>
    <scope>NUCLEOTIDE SEQUENCE [LARGE SCALE GENOMIC DNA]</scope>
</reference>
<dbReference type="Proteomes" id="UP001314205">
    <property type="component" value="Unassembled WGS sequence"/>
</dbReference>
<comment type="caution">
    <text evidence="1">The sequence shown here is derived from an EMBL/GenBank/DDBJ whole genome shotgun (WGS) entry which is preliminary data.</text>
</comment>
<proteinExistence type="predicted"/>
<dbReference type="EMBL" id="CAVLGL010000104">
    <property type="protein sequence ID" value="CAK1598933.1"/>
    <property type="molecule type" value="Genomic_DNA"/>
</dbReference>
<accession>A0AAV1LTY5</accession>
<evidence type="ECO:0000313" key="1">
    <source>
        <dbReference type="EMBL" id="CAK1598933.1"/>
    </source>
</evidence>
<gene>
    <name evidence="1" type="ORF">PARMNEM_LOCUS17870</name>
</gene>
<dbReference type="AlphaFoldDB" id="A0AAV1LTY5"/>
<evidence type="ECO:0000313" key="2">
    <source>
        <dbReference type="Proteomes" id="UP001314205"/>
    </source>
</evidence>
<sequence length="86" mass="9702">MDAVKRHRCRYVAIPIDCTPKRRRIERRDPTPRWGCYGAADPGGKSIPVALPICDEGGTSLELSWCESDITRPCPREAGMCKHFLM</sequence>
<name>A0AAV1LTY5_9NEOP</name>
<keyword evidence="2" id="KW-1185">Reference proteome</keyword>
<protein>
    <submittedName>
        <fullName evidence="1">Uncharacterized protein</fullName>
    </submittedName>
</protein>
<organism evidence="1 2">
    <name type="scientific">Parnassius mnemosyne</name>
    <name type="common">clouded apollo</name>
    <dbReference type="NCBI Taxonomy" id="213953"/>
    <lineage>
        <taxon>Eukaryota</taxon>
        <taxon>Metazoa</taxon>
        <taxon>Ecdysozoa</taxon>
        <taxon>Arthropoda</taxon>
        <taxon>Hexapoda</taxon>
        <taxon>Insecta</taxon>
        <taxon>Pterygota</taxon>
        <taxon>Neoptera</taxon>
        <taxon>Endopterygota</taxon>
        <taxon>Lepidoptera</taxon>
        <taxon>Glossata</taxon>
        <taxon>Ditrysia</taxon>
        <taxon>Papilionoidea</taxon>
        <taxon>Papilionidae</taxon>
        <taxon>Parnassiinae</taxon>
        <taxon>Parnassini</taxon>
        <taxon>Parnassius</taxon>
        <taxon>Driopa</taxon>
    </lineage>
</organism>